<dbReference type="SUPFAM" id="SSF51445">
    <property type="entry name" value="(Trans)glycosidases"/>
    <property type="match status" value="1"/>
</dbReference>
<protein>
    <recommendedName>
        <fullName evidence="10">Beta-monoglucosyldiacylglycerol synthase</fullName>
        <ecNumber evidence="9">2.4.1.336</ecNumber>
    </recommendedName>
    <alternativeName>
        <fullName evidence="11">UDP-glucose:1,2-diacylglycerol 3-beta-D-glucosyltransferase</fullName>
    </alternativeName>
</protein>
<comment type="catalytic activity">
    <reaction evidence="8">
        <text>a 1,2-diacyl-sn-glycerol + UDP-alpha-D-glucose = a 1,2-diacyl-3-O-(beta-D-glucopyranosyl)-sn-glycerol + UDP + H(+)</text>
        <dbReference type="Rhea" id="RHEA:17285"/>
        <dbReference type="ChEBI" id="CHEBI:15378"/>
        <dbReference type="ChEBI" id="CHEBI:17815"/>
        <dbReference type="ChEBI" id="CHEBI:58223"/>
        <dbReference type="ChEBI" id="CHEBI:58885"/>
        <dbReference type="ChEBI" id="CHEBI:75799"/>
        <dbReference type="EC" id="2.4.1.336"/>
    </reaction>
</comment>
<keyword evidence="5" id="KW-0460">Magnesium</keyword>
<evidence type="ECO:0000256" key="6">
    <source>
        <dbReference type="ARBA" id="ARBA00022989"/>
    </source>
</evidence>
<sequence length="862" mass="96892">MRKRKIGLNLVVFVAVAAIFTGLWALYNRPISVPDWPDQISGFSFSPFRQGQSPQDNRYPSAEQISADLELLSRQTDNIRTYSVDGSLAEIPQLAEELGLRVSLGIWISPDQERNEREIAKAIELANNSRSVVRVIVGNEALFREEVEVDELIGYLDRVRAGVKVPVTTAEQWHVWQEYPELAGHVDLIAAHVLPYWEFVPMEDSTEFVLERAKELKKLFPKKPLLLGEVGWPSNGRTRGGAEANQADQAIYLRTLVNTLNAKGYNYFVIEAFDQPWKATDEGSVGAYWGVYNLNRQPKFPFTGPVVEIPQWRLLAIASVVLALLALALMLIDGSSLRQRGRTFLTVVAFAGGTALVWIAYDYSQQYSTWFSLMVGGLLGIGALGVFVVLLTEAHELAETVWTSQRRRAFKPVVDDAAYRPKVSIHVPCYNEPPEMVKQTLDALANLDYPDFEVIIIDNNTKDPKVWEPVQAYCAQLGPRFRFFHVAPIEGFKGGALNYILPHTAADAEVIAVIDSDYCVSPNWLKHMVPHFKDPQIAVVQSPQDYRDGDESLFKKLCYAEYKGFFHIGMVTRNERDAIIQHGTMTMIRRSVMDELKWADWTICEDAELGLRVFEKGYSAAYSYESYGRGLMPDTFIDYKKQRFRWAYGAIQIMKGHAAKLILGKGSQLTRGQRYHFIAGWLPWIADGLNIFFTLGALLWSAAMIIVPQRVDPPLMIFAIPPLALFFFKFGKIMFLYRRAVGVDLKRSFQAAVAGLALSHTIAKAVLYGAFTKTIPFFRTPKMATNQGLLVALMEAREEVFVMLLLWGAALGISLVQGFPSPDVKFWVGMLLVQSLPYLAALIMALTSSLPRPAEEEITQTA</sequence>
<accession>A0A1H2GTT5</accession>
<evidence type="ECO:0000313" key="13">
    <source>
        <dbReference type="EMBL" id="SDU22892.1"/>
    </source>
</evidence>
<dbReference type="EC" id="2.4.1.336" evidence="9"/>
<dbReference type="PANTHER" id="PTHR43867:SF4">
    <property type="entry name" value="BETA-(1-3)-GLUCOSYL TRANSFERASE"/>
    <property type="match status" value="1"/>
</dbReference>
<reference evidence="14" key="1">
    <citation type="submission" date="2016-10" db="EMBL/GenBank/DDBJ databases">
        <authorList>
            <person name="Varghese N."/>
            <person name="Submissions S."/>
        </authorList>
    </citation>
    <scope>NUCLEOTIDE SEQUENCE [LARGE SCALE GENOMIC DNA]</scope>
    <source>
        <strain evidence="14">DSM 17875</strain>
    </source>
</reference>
<dbReference type="FunFam" id="3.90.550.10:FF:000164">
    <property type="entry name" value="Beta-(1-3)-glucosyl transferase"/>
    <property type="match status" value="1"/>
</dbReference>
<dbReference type="InterPro" id="IPR017853">
    <property type="entry name" value="GH"/>
</dbReference>
<evidence type="ECO:0000256" key="9">
    <source>
        <dbReference type="ARBA" id="ARBA00066964"/>
    </source>
</evidence>
<dbReference type="STRING" id="364197.SAMN05216296_2526"/>
<feature type="transmembrane region" description="Helical" evidence="12">
    <location>
        <begin position="715"/>
        <end position="737"/>
    </location>
</feature>
<organism evidence="13 14">
    <name type="scientific">Pseudomonas pohangensis</name>
    <dbReference type="NCBI Taxonomy" id="364197"/>
    <lineage>
        <taxon>Bacteria</taxon>
        <taxon>Pseudomonadati</taxon>
        <taxon>Pseudomonadota</taxon>
        <taxon>Gammaproteobacteria</taxon>
        <taxon>Pseudomonadales</taxon>
        <taxon>Pseudomonadaceae</taxon>
        <taxon>Pseudomonas</taxon>
    </lineage>
</organism>
<dbReference type="GO" id="GO:0005886">
    <property type="term" value="C:plasma membrane"/>
    <property type="evidence" value="ECO:0007669"/>
    <property type="project" value="TreeGrafter"/>
</dbReference>
<dbReference type="Gene3D" id="3.20.20.80">
    <property type="entry name" value="Glycosidases"/>
    <property type="match status" value="1"/>
</dbReference>
<comment type="subcellular location">
    <subcellularLocation>
        <location evidence="1">Membrane</location>
        <topology evidence="1">Multi-pass membrane protein</topology>
    </subcellularLocation>
</comment>
<keyword evidence="6 12" id="KW-1133">Transmembrane helix</keyword>
<name>A0A1H2GTT5_9PSED</name>
<dbReference type="PANTHER" id="PTHR43867">
    <property type="entry name" value="CELLULOSE SYNTHASE CATALYTIC SUBUNIT A [UDP-FORMING]"/>
    <property type="match status" value="1"/>
</dbReference>
<feature type="transmembrane region" description="Helical" evidence="12">
    <location>
        <begin position="7"/>
        <end position="27"/>
    </location>
</feature>
<gene>
    <name evidence="13" type="ORF">SAMN05216296_2526</name>
</gene>
<feature type="transmembrane region" description="Helical" evidence="12">
    <location>
        <begin position="367"/>
        <end position="391"/>
    </location>
</feature>
<evidence type="ECO:0000256" key="2">
    <source>
        <dbReference type="ARBA" id="ARBA00022676"/>
    </source>
</evidence>
<proteinExistence type="predicted"/>
<feature type="transmembrane region" description="Helical" evidence="12">
    <location>
        <begin position="826"/>
        <end position="846"/>
    </location>
</feature>
<dbReference type="OrthoDB" id="9806824at2"/>
<dbReference type="SUPFAM" id="SSF53448">
    <property type="entry name" value="Nucleotide-diphospho-sugar transferases"/>
    <property type="match status" value="1"/>
</dbReference>
<dbReference type="EMBL" id="LT629785">
    <property type="protein sequence ID" value="SDU22892.1"/>
    <property type="molecule type" value="Genomic_DNA"/>
</dbReference>
<dbReference type="Gene3D" id="3.90.550.10">
    <property type="entry name" value="Spore Coat Polysaccharide Biosynthesis Protein SpsA, Chain A"/>
    <property type="match status" value="1"/>
</dbReference>
<dbReference type="Pfam" id="PF13641">
    <property type="entry name" value="Glyco_tranf_2_3"/>
    <property type="match status" value="1"/>
</dbReference>
<feature type="transmembrane region" description="Helical" evidence="12">
    <location>
        <begin position="681"/>
        <end position="703"/>
    </location>
</feature>
<dbReference type="InterPro" id="IPR029044">
    <property type="entry name" value="Nucleotide-diphossugar_trans"/>
</dbReference>
<dbReference type="GO" id="GO:0016758">
    <property type="term" value="F:hexosyltransferase activity"/>
    <property type="evidence" value="ECO:0007669"/>
    <property type="project" value="TreeGrafter"/>
</dbReference>
<evidence type="ECO:0000256" key="10">
    <source>
        <dbReference type="ARBA" id="ARBA00068721"/>
    </source>
</evidence>
<evidence type="ECO:0000256" key="12">
    <source>
        <dbReference type="SAM" id="Phobius"/>
    </source>
</evidence>
<evidence type="ECO:0000256" key="3">
    <source>
        <dbReference type="ARBA" id="ARBA00022679"/>
    </source>
</evidence>
<keyword evidence="2" id="KW-0328">Glycosyltransferase</keyword>
<feature type="transmembrane region" description="Helical" evidence="12">
    <location>
        <begin position="312"/>
        <end position="332"/>
    </location>
</feature>
<feature type="transmembrane region" description="Helical" evidence="12">
    <location>
        <begin position="800"/>
        <end position="819"/>
    </location>
</feature>
<evidence type="ECO:0000313" key="14">
    <source>
        <dbReference type="Proteomes" id="UP000243232"/>
    </source>
</evidence>
<dbReference type="Proteomes" id="UP000243232">
    <property type="component" value="Chromosome I"/>
</dbReference>
<evidence type="ECO:0000256" key="5">
    <source>
        <dbReference type="ARBA" id="ARBA00022842"/>
    </source>
</evidence>
<keyword evidence="4 12" id="KW-0812">Transmembrane</keyword>
<keyword evidence="3" id="KW-0808">Transferase</keyword>
<dbReference type="AlphaFoldDB" id="A0A1H2GTT5"/>
<keyword evidence="7 12" id="KW-0472">Membrane</keyword>
<keyword evidence="14" id="KW-1185">Reference proteome</keyword>
<dbReference type="InterPro" id="IPR050321">
    <property type="entry name" value="Glycosyltr_2/OpgH_subfam"/>
</dbReference>
<evidence type="ECO:0000256" key="7">
    <source>
        <dbReference type="ARBA" id="ARBA00023136"/>
    </source>
</evidence>
<dbReference type="RefSeq" id="WP_090195864.1">
    <property type="nucleotide sequence ID" value="NZ_LT629785.1"/>
</dbReference>
<feature type="transmembrane region" description="Helical" evidence="12">
    <location>
        <begin position="749"/>
        <end position="771"/>
    </location>
</feature>
<feature type="transmembrane region" description="Helical" evidence="12">
    <location>
        <begin position="344"/>
        <end position="361"/>
    </location>
</feature>
<dbReference type="CDD" id="cd06435">
    <property type="entry name" value="CESA_NdvC_like"/>
    <property type="match status" value="1"/>
</dbReference>
<evidence type="ECO:0000256" key="8">
    <source>
        <dbReference type="ARBA" id="ARBA00053004"/>
    </source>
</evidence>
<evidence type="ECO:0000256" key="4">
    <source>
        <dbReference type="ARBA" id="ARBA00022692"/>
    </source>
</evidence>
<evidence type="ECO:0000256" key="11">
    <source>
        <dbReference type="ARBA" id="ARBA00078564"/>
    </source>
</evidence>
<evidence type="ECO:0000256" key="1">
    <source>
        <dbReference type="ARBA" id="ARBA00004141"/>
    </source>
</evidence>